<evidence type="ECO:0000256" key="2">
    <source>
        <dbReference type="ARBA" id="ARBA00023012"/>
    </source>
</evidence>
<organism evidence="8 9">
    <name type="scientific">Streptomyces rubradiris</name>
    <name type="common">Streptomyces achromogenes subsp. rubradiris</name>
    <dbReference type="NCBI Taxonomy" id="285531"/>
    <lineage>
        <taxon>Bacteria</taxon>
        <taxon>Bacillati</taxon>
        <taxon>Actinomycetota</taxon>
        <taxon>Actinomycetes</taxon>
        <taxon>Kitasatosporales</taxon>
        <taxon>Streptomycetaceae</taxon>
        <taxon>Streptomyces</taxon>
    </lineage>
</organism>
<dbReference type="Gene3D" id="1.25.40.10">
    <property type="entry name" value="Tetratricopeptide repeat domain"/>
    <property type="match status" value="1"/>
</dbReference>
<reference evidence="9" key="1">
    <citation type="submission" date="2023-07" db="EMBL/GenBank/DDBJ databases">
        <title>Whole genome shotgun sequence of Streptomyces achromogenes subsp. rubradiris NBRC 14000.</title>
        <authorList>
            <person name="Komaki H."/>
            <person name="Tamura T."/>
        </authorList>
    </citation>
    <scope>NUCLEOTIDE SEQUENCE [LARGE SCALE GENOMIC DNA]</scope>
    <source>
        <strain evidence="9">NBRC 14000</strain>
    </source>
</reference>
<dbReference type="SUPFAM" id="SSF46894">
    <property type="entry name" value="C-terminal effector domain of the bipartite response regulators"/>
    <property type="match status" value="1"/>
</dbReference>
<dbReference type="InterPro" id="IPR036388">
    <property type="entry name" value="WH-like_DNA-bd_sf"/>
</dbReference>
<gene>
    <name evidence="8" type="ORF">Srubr_42730</name>
</gene>
<evidence type="ECO:0000256" key="6">
    <source>
        <dbReference type="PROSITE-ProRule" id="PRU01091"/>
    </source>
</evidence>
<keyword evidence="9" id="KW-1185">Reference proteome</keyword>
<keyword evidence="2" id="KW-0902">Two-component regulatory system</keyword>
<dbReference type="SUPFAM" id="SSF48452">
    <property type="entry name" value="TPR-like"/>
    <property type="match status" value="1"/>
</dbReference>
<dbReference type="Pfam" id="PF00486">
    <property type="entry name" value="Trans_reg_C"/>
    <property type="match status" value="1"/>
</dbReference>
<feature type="DNA-binding region" description="OmpR/PhoB-type" evidence="6">
    <location>
        <begin position="1"/>
        <end position="102"/>
    </location>
</feature>
<evidence type="ECO:0000256" key="4">
    <source>
        <dbReference type="ARBA" id="ARBA00023125"/>
    </source>
</evidence>
<keyword evidence="5" id="KW-0804">Transcription</keyword>
<keyword evidence="3" id="KW-0805">Transcription regulation</keyword>
<dbReference type="PANTHER" id="PTHR35807:SF1">
    <property type="entry name" value="TRANSCRIPTIONAL REGULATOR REDD"/>
    <property type="match status" value="1"/>
</dbReference>
<evidence type="ECO:0000259" key="7">
    <source>
        <dbReference type="PROSITE" id="PS51755"/>
    </source>
</evidence>
<evidence type="ECO:0000313" key="8">
    <source>
        <dbReference type="EMBL" id="GHI54427.1"/>
    </source>
</evidence>
<dbReference type="InterPro" id="IPR016032">
    <property type="entry name" value="Sig_transdc_resp-reg_C-effctor"/>
</dbReference>
<comment type="caution">
    <text evidence="8">The sequence shown here is derived from an EMBL/GenBank/DDBJ whole genome shotgun (WGS) entry which is preliminary data.</text>
</comment>
<dbReference type="PROSITE" id="PS51755">
    <property type="entry name" value="OMPR_PHOB"/>
    <property type="match status" value="1"/>
</dbReference>
<evidence type="ECO:0000256" key="5">
    <source>
        <dbReference type="ARBA" id="ARBA00023163"/>
    </source>
</evidence>
<dbReference type="Proteomes" id="UP000646738">
    <property type="component" value="Unassembled WGS sequence"/>
</dbReference>
<dbReference type="PANTHER" id="PTHR35807">
    <property type="entry name" value="TRANSCRIPTIONAL REGULATOR REDD-RELATED"/>
    <property type="match status" value="1"/>
</dbReference>
<dbReference type="EMBL" id="BNEA01000015">
    <property type="protein sequence ID" value="GHI54427.1"/>
    <property type="molecule type" value="Genomic_DNA"/>
</dbReference>
<protein>
    <recommendedName>
        <fullName evidence="7">OmpR/PhoB-type domain-containing protein</fullName>
    </recommendedName>
</protein>
<feature type="domain" description="OmpR/PhoB-type" evidence="7">
    <location>
        <begin position="1"/>
        <end position="102"/>
    </location>
</feature>
<evidence type="ECO:0000313" key="9">
    <source>
        <dbReference type="Proteomes" id="UP000646738"/>
    </source>
</evidence>
<dbReference type="InterPro" id="IPR001867">
    <property type="entry name" value="OmpR/PhoB-type_DNA-bd"/>
</dbReference>
<keyword evidence="4 6" id="KW-0238">DNA-binding</keyword>
<dbReference type="Pfam" id="PF03704">
    <property type="entry name" value="BTAD"/>
    <property type="match status" value="1"/>
</dbReference>
<dbReference type="InterPro" id="IPR011990">
    <property type="entry name" value="TPR-like_helical_dom_sf"/>
</dbReference>
<dbReference type="SMART" id="SM00862">
    <property type="entry name" value="Trans_reg_C"/>
    <property type="match status" value="1"/>
</dbReference>
<dbReference type="InterPro" id="IPR005158">
    <property type="entry name" value="BTAD"/>
</dbReference>
<dbReference type="InterPro" id="IPR051677">
    <property type="entry name" value="AfsR-DnrI-RedD_regulator"/>
</dbReference>
<evidence type="ECO:0000256" key="3">
    <source>
        <dbReference type="ARBA" id="ARBA00023015"/>
    </source>
</evidence>
<evidence type="ECO:0000256" key="1">
    <source>
        <dbReference type="ARBA" id="ARBA00005820"/>
    </source>
</evidence>
<dbReference type="CDD" id="cd15831">
    <property type="entry name" value="BTAD"/>
    <property type="match status" value="1"/>
</dbReference>
<accession>A0ABQ3REZ2</accession>
<comment type="similarity">
    <text evidence="1">Belongs to the AfsR/DnrI/RedD regulatory family.</text>
</comment>
<dbReference type="SMART" id="SM01043">
    <property type="entry name" value="BTAD"/>
    <property type="match status" value="1"/>
</dbReference>
<dbReference type="Gene3D" id="1.10.10.10">
    <property type="entry name" value="Winged helix-like DNA-binding domain superfamily/Winged helix DNA-binding domain"/>
    <property type="match status" value="1"/>
</dbReference>
<sequence>MQPDATGREFSFNILGPLEFTSAGEEIPISGARQQTLLTLLLLDVGRTLTGARLIDGIWGGRAPQTADAQLRICVSRLRRRLADGGLPDVISTEAHGYRLNVPEDRVDVHRFRDLLERAGRAEADGDAAHAVRLLRTALSLWRGRAAEGLSSPLVRAVAARLDEERAGALERCFALELQLGRHHRIIPELVASTAEHPFREGLHCQLMTALYHAGRQVDALNVYQEVKRRFSEELGIDPSQRLRALEMKILAQQPELHDGGSVLPHEARTRLAALERENASLRAERQYIGRLMVRLMAHHDARVPSEAL</sequence>
<name>A0ABQ3REZ2_STRRR</name>
<proteinExistence type="inferred from homology"/>